<proteinExistence type="predicted"/>
<reference evidence="1 2" key="2">
    <citation type="journal article" date="2010" name="Stand. Genomic Sci.">
        <title>Complete genome sequence of Chitinophaga pinensis type strain (UQM 2034).</title>
        <authorList>
            <person name="Glavina Del Rio T."/>
            <person name="Abt B."/>
            <person name="Spring S."/>
            <person name="Lapidus A."/>
            <person name="Nolan M."/>
            <person name="Tice H."/>
            <person name="Copeland A."/>
            <person name="Cheng J.F."/>
            <person name="Chen F."/>
            <person name="Bruce D."/>
            <person name="Goodwin L."/>
            <person name="Pitluck S."/>
            <person name="Ivanova N."/>
            <person name="Mavromatis K."/>
            <person name="Mikhailova N."/>
            <person name="Pati A."/>
            <person name="Chen A."/>
            <person name="Palaniappan K."/>
            <person name="Land M."/>
            <person name="Hauser L."/>
            <person name="Chang Y.J."/>
            <person name="Jeffries C.D."/>
            <person name="Chain P."/>
            <person name="Saunders E."/>
            <person name="Detter J.C."/>
            <person name="Brettin T."/>
            <person name="Rohde M."/>
            <person name="Goker M."/>
            <person name="Bristow J."/>
            <person name="Eisen J.A."/>
            <person name="Markowitz V."/>
            <person name="Hugenholtz P."/>
            <person name="Kyrpides N.C."/>
            <person name="Klenk H.P."/>
            <person name="Lucas S."/>
        </authorList>
    </citation>
    <scope>NUCLEOTIDE SEQUENCE [LARGE SCALE GENOMIC DNA]</scope>
    <source>
        <strain evidence="2">ATCC 43595 / DSM 2588 / LMG 13176 / NBRC 15968 / NCIMB 11800 / UQM 2034</strain>
    </source>
</reference>
<dbReference type="AlphaFoldDB" id="A0A979G3Y1"/>
<evidence type="ECO:0000313" key="2">
    <source>
        <dbReference type="Proteomes" id="UP000002215"/>
    </source>
</evidence>
<sequence length="76" mass="8807">MSQVITLNDWLNIQPTNTETDQRLYLTEDEIRSFKQFEDASPEELKNIIATLHSLALITYDLYCNRLKNDEISSAA</sequence>
<dbReference type="RefSeq" id="WP_012790653.1">
    <property type="nucleotide sequence ID" value="NC_013132.1"/>
</dbReference>
<organism evidence="1 2">
    <name type="scientific">Chitinophaga pinensis (strain ATCC 43595 / DSM 2588 / LMG 13176 / NBRC 15968 / NCIMB 11800 / UQM 2034)</name>
    <dbReference type="NCBI Taxonomy" id="485918"/>
    <lineage>
        <taxon>Bacteria</taxon>
        <taxon>Pseudomonadati</taxon>
        <taxon>Bacteroidota</taxon>
        <taxon>Chitinophagia</taxon>
        <taxon>Chitinophagales</taxon>
        <taxon>Chitinophagaceae</taxon>
        <taxon>Chitinophaga</taxon>
    </lineage>
</organism>
<evidence type="ECO:0000313" key="1">
    <source>
        <dbReference type="EMBL" id="ACU60477.1"/>
    </source>
</evidence>
<dbReference type="KEGG" id="cpi:Cpin_3001"/>
<name>A0A979G3Y1_CHIPD</name>
<accession>A0A979G3Y1</accession>
<dbReference type="EMBL" id="CP001699">
    <property type="protein sequence ID" value="ACU60477.1"/>
    <property type="molecule type" value="Genomic_DNA"/>
</dbReference>
<gene>
    <name evidence="1" type="ordered locus">Cpin_3001</name>
</gene>
<reference evidence="2" key="1">
    <citation type="submission" date="2009-08" db="EMBL/GenBank/DDBJ databases">
        <title>The complete genome of Chitinophaga pinensis DSM 2588.</title>
        <authorList>
            <consortium name="US DOE Joint Genome Institute (JGI-PGF)"/>
            <person name="Lucas S."/>
            <person name="Copeland A."/>
            <person name="Lapidus A."/>
            <person name="Glavina del Rio T."/>
            <person name="Dalin E."/>
            <person name="Tice H."/>
            <person name="Bruce D."/>
            <person name="Goodwin L."/>
            <person name="Pitluck S."/>
            <person name="Kyrpides N."/>
            <person name="Mavromatis K."/>
            <person name="Ivanova N."/>
            <person name="Mikhailova N."/>
            <person name="Sims D."/>
            <person name="Meinche L."/>
            <person name="Brettin T."/>
            <person name="Detter J.C."/>
            <person name="Han C."/>
            <person name="Larimer F."/>
            <person name="Land M."/>
            <person name="Hauser L."/>
            <person name="Markowitz V."/>
            <person name="Cheng J.-F."/>
            <person name="Hugenholtz P."/>
            <person name="Woyke T."/>
            <person name="Wu D."/>
            <person name="Spring S."/>
            <person name="Klenk H.-P."/>
            <person name="Eisen J.A."/>
        </authorList>
    </citation>
    <scope>NUCLEOTIDE SEQUENCE [LARGE SCALE GENOMIC DNA]</scope>
    <source>
        <strain evidence="2">ATCC 43595 / DSM 2588 / LMG 13176 / NBRC 15968 / NCIMB 11800 / UQM 2034</strain>
    </source>
</reference>
<dbReference type="OrthoDB" id="679315at2"/>
<dbReference type="Proteomes" id="UP000002215">
    <property type="component" value="Chromosome"/>
</dbReference>
<protein>
    <submittedName>
        <fullName evidence="1">Uncharacterized protein</fullName>
    </submittedName>
</protein>